<evidence type="ECO:0000313" key="3">
    <source>
        <dbReference type="Proteomes" id="UP000027138"/>
    </source>
</evidence>
<feature type="compositionally biased region" description="Low complexity" evidence="1">
    <location>
        <begin position="34"/>
        <end position="44"/>
    </location>
</feature>
<feature type="compositionally biased region" description="Basic and acidic residues" evidence="1">
    <location>
        <begin position="207"/>
        <end position="303"/>
    </location>
</feature>
<protein>
    <recommendedName>
        <fullName evidence="4">Arginine/serine-rich coiled-coil protein 2</fullName>
    </recommendedName>
</protein>
<feature type="compositionally biased region" description="Basic and acidic residues" evidence="1">
    <location>
        <begin position="107"/>
        <end position="124"/>
    </location>
</feature>
<name>A0A067KBT1_JATCU</name>
<dbReference type="PANTHER" id="PTHR22426">
    <property type="entry name" value="ARGININE_SERINE-RICH COILED-COIL PROTEIN 2"/>
    <property type="match status" value="1"/>
</dbReference>
<reference evidence="2 3" key="1">
    <citation type="journal article" date="2014" name="PLoS ONE">
        <title>Global Analysis of Gene Expression Profiles in Physic Nut (Jatropha curcas L.) Seedlings Exposed to Salt Stress.</title>
        <authorList>
            <person name="Zhang L."/>
            <person name="Zhang C."/>
            <person name="Wu P."/>
            <person name="Chen Y."/>
            <person name="Li M."/>
            <person name="Jiang H."/>
            <person name="Wu G."/>
        </authorList>
    </citation>
    <scope>NUCLEOTIDE SEQUENCE [LARGE SCALE GENOMIC DNA]</scope>
    <source>
        <strain evidence="3">cv. GZQX0401</strain>
        <tissue evidence="2">Young leaves</tissue>
    </source>
</reference>
<feature type="region of interest" description="Disordered" evidence="1">
    <location>
        <begin position="1"/>
        <end position="351"/>
    </location>
</feature>
<evidence type="ECO:0000256" key="1">
    <source>
        <dbReference type="SAM" id="MobiDB-lite"/>
    </source>
</evidence>
<dbReference type="STRING" id="180498.A0A067KBT1"/>
<feature type="compositionally biased region" description="Basic and acidic residues" evidence="1">
    <location>
        <begin position="59"/>
        <end position="82"/>
    </location>
</feature>
<evidence type="ECO:0000313" key="2">
    <source>
        <dbReference type="EMBL" id="KDP29249.1"/>
    </source>
</evidence>
<keyword evidence="3" id="KW-1185">Reference proteome</keyword>
<sequence>MQSPPPDNDNAETKAAFRKPSNHAANRKYRRRSPACGSSSSEGSLKGERGTSPFSSRGDPAKLSEHQERRKDYERELDKDSGRGQYGKESYRHSDRYSSRNSHGYSRHYEYSRQEKHADDEERYYQSSSHSGRESRGATDHAREESERGRSRDYKRNLDKYSHDKNDSSGHRSKVKDSLSLDGQKYRDKESSPGRAGSGRKHTLTTSEEKDRDWNRRDRDGRDEKRDYHRNSRDNKSDHAIDLEESRGYRNDSGRDHDRHHYRESSKNEKRELNDPKEKKKYDDWDTNKDKDKSNRAPREQNEAKPVFGSENQETLLKKPKLFSSDRDADYSKDADEKQSSKQAQEVDGKVSVGQVHASNPEANNDLNAAKVAAMRAAELVNKNLAGVGFMSTEQKKKLLWGNKKSTTSEEPGHRWDTSLFGDRDRQEKFNKLMSLRLPWYLWPIVGCEGRSDGGKQARDRRWHWSIAGREAEGSPDGFREAIHCWSATKRWSHCWIRPLRACLQSFCGHKEMFCYILLCSFARIMIVMAYFCNVIEENICYLLLDISEFCKMVCIWTLNLSFVHNSRELSYSA</sequence>
<proteinExistence type="predicted"/>
<evidence type="ECO:0008006" key="4">
    <source>
        <dbReference type="Google" id="ProtNLM"/>
    </source>
</evidence>
<accession>A0A067KBT1</accession>
<organism evidence="2 3">
    <name type="scientific">Jatropha curcas</name>
    <name type="common">Barbados nut</name>
    <dbReference type="NCBI Taxonomy" id="180498"/>
    <lineage>
        <taxon>Eukaryota</taxon>
        <taxon>Viridiplantae</taxon>
        <taxon>Streptophyta</taxon>
        <taxon>Embryophyta</taxon>
        <taxon>Tracheophyta</taxon>
        <taxon>Spermatophyta</taxon>
        <taxon>Magnoliopsida</taxon>
        <taxon>eudicotyledons</taxon>
        <taxon>Gunneridae</taxon>
        <taxon>Pentapetalae</taxon>
        <taxon>rosids</taxon>
        <taxon>fabids</taxon>
        <taxon>Malpighiales</taxon>
        <taxon>Euphorbiaceae</taxon>
        <taxon>Crotonoideae</taxon>
        <taxon>Jatropheae</taxon>
        <taxon>Jatropha</taxon>
    </lineage>
</organism>
<feature type="compositionally biased region" description="Basic and acidic residues" evidence="1">
    <location>
        <begin position="89"/>
        <end position="98"/>
    </location>
</feature>
<dbReference type="OrthoDB" id="1928974at2759"/>
<dbReference type="PANTHER" id="PTHR22426:SF2">
    <property type="entry name" value="ARGININE_SERINE-RICH COILED-COIL PROTEIN 2"/>
    <property type="match status" value="1"/>
</dbReference>
<dbReference type="AlphaFoldDB" id="A0A067KBT1"/>
<gene>
    <name evidence="2" type="ORF">JCGZ_16638</name>
</gene>
<feature type="compositionally biased region" description="Basic and acidic residues" evidence="1">
    <location>
        <begin position="324"/>
        <end position="349"/>
    </location>
</feature>
<feature type="compositionally biased region" description="Basic residues" evidence="1">
    <location>
        <begin position="16"/>
        <end position="33"/>
    </location>
</feature>
<dbReference type="EMBL" id="KK914761">
    <property type="protein sequence ID" value="KDP29249.1"/>
    <property type="molecule type" value="Genomic_DNA"/>
</dbReference>
<feature type="compositionally biased region" description="Basic and acidic residues" evidence="1">
    <location>
        <begin position="131"/>
        <end position="192"/>
    </location>
</feature>
<dbReference type="Proteomes" id="UP000027138">
    <property type="component" value="Unassembled WGS sequence"/>
</dbReference>